<evidence type="ECO:0000313" key="2">
    <source>
        <dbReference type="EMBL" id="MBK1698333.1"/>
    </source>
</evidence>
<feature type="region of interest" description="Disordered" evidence="1">
    <location>
        <begin position="1"/>
        <end position="20"/>
    </location>
</feature>
<protein>
    <recommendedName>
        <fullName evidence="4">Formate dehydrogenase region TAT target</fullName>
    </recommendedName>
</protein>
<name>A0A934QJM7_9PROT</name>
<dbReference type="Proteomes" id="UP000778970">
    <property type="component" value="Unassembled WGS sequence"/>
</dbReference>
<evidence type="ECO:0008006" key="4">
    <source>
        <dbReference type="Google" id="ProtNLM"/>
    </source>
</evidence>
<feature type="region of interest" description="Disordered" evidence="1">
    <location>
        <begin position="47"/>
        <end position="71"/>
    </location>
</feature>
<dbReference type="PIRSF" id="PIRSF036704">
    <property type="entry name" value="UCP036704"/>
    <property type="match status" value="1"/>
</dbReference>
<dbReference type="InterPro" id="IPR006311">
    <property type="entry name" value="TAT_signal"/>
</dbReference>
<dbReference type="AlphaFoldDB" id="A0A934QJM7"/>
<evidence type="ECO:0000313" key="3">
    <source>
        <dbReference type="Proteomes" id="UP000778970"/>
    </source>
</evidence>
<keyword evidence="3" id="KW-1185">Reference proteome</keyword>
<sequence>MSRKQHKTGADAQADQPDAARRKFVRSAGLGLGAAGAAAVYFGRGGSDEAQAAQPEKAGGQGKTQAGYQETDHVRRYYQLARF</sequence>
<comment type="caution">
    <text evidence="2">The sequence shown here is derived from an EMBL/GenBank/DDBJ whole genome shotgun (WGS) entry which is preliminary data.</text>
</comment>
<organism evidence="2 3">
    <name type="scientific">Rhodovibrio salinarum</name>
    <dbReference type="NCBI Taxonomy" id="1087"/>
    <lineage>
        <taxon>Bacteria</taxon>
        <taxon>Pseudomonadati</taxon>
        <taxon>Pseudomonadota</taxon>
        <taxon>Alphaproteobacteria</taxon>
        <taxon>Rhodospirillales</taxon>
        <taxon>Rhodovibrionaceae</taxon>
        <taxon>Rhodovibrio</taxon>
    </lineage>
</organism>
<dbReference type="PROSITE" id="PS51318">
    <property type="entry name" value="TAT"/>
    <property type="match status" value="1"/>
</dbReference>
<dbReference type="InterPro" id="IPR014177">
    <property type="entry name" value="Formate_DH_TAT-contain"/>
</dbReference>
<evidence type="ECO:0000256" key="1">
    <source>
        <dbReference type="SAM" id="MobiDB-lite"/>
    </source>
</evidence>
<reference evidence="2" key="1">
    <citation type="submission" date="2017-08" db="EMBL/GenBank/DDBJ databases">
        <authorList>
            <person name="Imhoff J.F."/>
            <person name="Rahn T."/>
            <person name="Kuenzel S."/>
            <person name="Neulinger S.C."/>
        </authorList>
    </citation>
    <scope>NUCLEOTIDE SEQUENCE</scope>
    <source>
        <strain evidence="2">DSM 9154</strain>
    </source>
</reference>
<reference evidence="2" key="2">
    <citation type="journal article" date="2020" name="Microorganisms">
        <title>Osmotic Adaptation and Compatible Solute Biosynthesis of Phototrophic Bacteria as Revealed from Genome Analyses.</title>
        <authorList>
            <person name="Imhoff J.F."/>
            <person name="Rahn T."/>
            <person name="Kunzel S."/>
            <person name="Keller A."/>
            <person name="Neulinger S.C."/>
        </authorList>
    </citation>
    <scope>NUCLEOTIDE SEQUENCE</scope>
    <source>
        <strain evidence="2">DSM 9154</strain>
    </source>
</reference>
<proteinExistence type="predicted"/>
<dbReference type="EMBL" id="NRRE01000027">
    <property type="protein sequence ID" value="MBK1698333.1"/>
    <property type="molecule type" value="Genomic_DNA"/>
</dbReference>
<dbReference type="RefSeq" id="WP_027288354.1">
    <property type="nucleotide sequence ID" value="NZ_NRRE01000027.1"/>
</dbReference>
<accession>A0A934QJM7</accession>
<gene>
    <name evidence="2" type="ORF">CKO21_13885</name>
</gene>